<accession>A0A392QLR2</accession>
<feature type="non-terminal residue" evidence="2">
    <location>
        <position position="1"/>
    </location>
</feature>
<sequence>PLSRFVGLSAIKFLIGSSTIYIRSPIIIALGARGRVKKSHIGVSWSEQGFISDGQQSSDEQVVDSNPSS</sequence>
<protein>
    <submittedName>
        <fullName evidence="2">Uncharacterized protein</fullName>
    </submittedName>
</protein>
<keyword evidence="3" id="KW-1185">Reference proteome</keyword>
<comment type="caution">
    <text evidence="2">The sequence shown here is derived from an EMBL/GenBank/DDBJ whole genome shotgun (WGS) entry which is preliminary data.</text>
</comment>
<keyword evidence="1" id="KW-0812">Transmembrane</keyword>
<proteinExistence type="predicted"/>
<keyword evidence="1" id="KW-0472">Membrane</keyword>
<name>A0A392QLR2_9FABA</name>
<dbReference type="AlphaFoldDB" id="A0A392QLR2"/>
<keyword evidence="1" id="KW-1133">Transmembrane helix</keyword>
<reference evidence="2 3" key="1">
    <citation type="journal article" date="2018" name="Front. Plant Sci.">
        <title>Red Clover (Trifolium pratense) and Zigzag Clover (T. medium) - A Picture of Genomic Similarities and Differences.</title>
        <authorList>
            <person name="Dluhosova J."/>
            <person name="Istvanek J."/>
            <person name="Nedelnik J."/>
            <person name="Repkova J."/>
        </authorList>
    </citation>
    <scope>NUCLEOTIDE SEQUENCE [LARGE SCALE GENOMIC DNA]</scope>
    <source>
        <strain evidence="3">cv. 10/8</strain>
        <tissue evidence="2">Leaf</tissue>
    </source>
</reference>
<organism evidence="2 3">
    <name type="scientific">Trifolium medium</name>
    <dbReference type="NCBI Taxonomy" id="97028"/>
    <lineage>
        <taxon>Eukaryota</taxon>
        <taxon>Viridiplantae</taxon>
        <taxon>Streptophyta</taxon>
        <taxon>Embryophyta</taxon>
        <taxon>Tracheophyta</taxon>
        <taxon>Spermatophyta</taxon>
        <taxon>Magnoliopsida</taxon>
        <taxon>eudicotyledons</taxon>
        <taxon>Gunneridae</taxon>
        <taxon>Pentapetalae</taxon>
        <taxon>rosids</taxon>
        <taxon>fabids</taxon>
        <taxon>Fabales</taxon>
        <taxon>Fabaceae</taxon>
        <taxon>Papilionoideae</taxon>
        <taxon>50 kb inversion clade</taxon>
        <taxon>NPAAA clade</taxon>
        <taxon>Hologalegina</taxon>
        <taxon>IRL clade</taxon>
        <taxon>Trifolieae</taxon>
        <taxon>Trifolium</taxon>
    </lineage>
</organism>
<feature type="transmembrane region" description="Helical" evidence="1">
    <location>
        <begin position="6"/>
        <end position="30"/>
    </location>
</feature>
<dbReference type="Proteomes" id="UP000265520">
    <property type="component" value="Unassembled WGS sequence"/>
</dbReference>
<evidence type="ECO:0000313" key="3">
    <source>
        <dbReference type="Proteomes" id="UP000265520"/>
    </source>
</evidence>
<evidence type="ECO:0000256" key="1">
    <source>
        <dbReference type="SAM" id="Phobius"/>
    </source>
</evidence>
<evidence type="ECO:0000313" key="2">
    <source>
        <dbReference type="EMBL" id="MCI24466.1"/>
    </source>
</evidence>
<dbReference type="EMBL" id="LXQA010141654">
    <property type="protein sequence ID" value="MCI24466.1"/>
    <property type="molecule type" value="Genomic_DNA"/>
</dbReference>